<dbReference type="Proteomes" id="UP000325466">
    <property type="component" value="Unassembled WGS sequence"/>
</dbReference>
<comment type="caution">
    <text evidence="1">The sequence shown here is derived from an EMBL/GenBank/DDBJ whole genome shotgun (WGS) entry which is preliminary data.</text>
</comment>
<name>A0ABQ0YNV7_9NOCA</name>
<dbReference type="EMBL" id="BLAH01000092">
    <property type="protein sequence ID" value="GES38257.1"/>
    <property type="molecule type" value="Genomic_DNA"/>
</dbReference>
<organism evidence="1 2">
    <name type="scientific">Rhodococcus aetherivorans</name>
    <dbReference type="NCBI Taxonomy" id="191292"/>
    <lineage>
        <taxon>Bacteria</taxon>
        <taxon>Bacillati</taxon>
        <taxon>Actinomycetota</taxon>
        <taxon>Actinomycetes</taxon>
        <taxon>Mycobacteriales</taxon>
        <taxon>Nocardiaceae</taxon>
        <taxon>Rhodococcus</taxon>
    </lineage>
</organism>
<sequence length="47" mass="4943">MGIRGACGRESLERPSRVMCCALRVDSVRACATSTIVRSRATASEGA</sequence>
<reference evidence="1 2" key="1">
    <citation type="journal article" date="2018" name="Biodegradation">
        <title>1,4-Dioxane degradation characteristics of Rhodococcus aetherivorans JCM 14343.</title>
        <authorList>
            <person name="Inoue D."/>
            <person name="Tsunoda T."/>
            <person name="Yamamoto N."/>
            <person name="Ike M."/>
            <person name="Sei K."/>
        </authorList>
    </citation>
    <scope>NUCLEOTIDE SEQUENCE [LARGE SCALE GENOMIC DNA]</scope>
    <source>
        <strain evidence="1 2">JCM 14343</strain>
    </source>
</reference>
<proteinExistence type="predicted"/>
<gene>
    <name evidence="1" type="ORF">RAJCM14343_3517</name>
</gene>
<protein>
    <submittedName>
        <fullName evidence="1">Uncharacterized protein</fullName>
    </submittedName>
</protein>
<accession>A0ABQ0YNV7</accession>
<evidence type="ECO:0000313" key="1">
    <source>
        <dbReference type="EMBL" id="GES38257.1"/>
    </source>
</evidence>
<keyword evidence="2" id="KW-1185">Reference proteome</keyword>
<evidence type="ECO:0000313" key="2">
    <source>
        <dbReference type="Proteomes" id="UP000325466"/>
    </source>
</evidence>